<name>A0A9N7YKJ2_PLEPL</name>
<dbReference type="AlphaFoldDB" id="A0A9N7YKJ2"/>
<sequence>MRKKKKKRRRRRRRTAVKQVDVVMSNGPICCALSSNWCVNMMESGGAVSKRRRNQEVSAKFFGGERESRIPSGDGSMRSLAVTASVTSCLASALQTTSTQVDTTERLLFTPRFDTFRVFC</sequence>
<evidence type="ECO:0000313" key="1">
    <source>
        <dbReference type="EMBL" id="CAB1427564.1"/>
    </source>
</evidence>
<dbReference type="EMBL" id="CADEAL010000979">
    <property type="protein sequence ID" value="CAB1427564.1"/>
    <property type="molecule type" value="Genomic_DNA"/>
</dbReference>
<dbReference type="Proteomes" id="UP001153269">
    <property type="component" value="Unassembled WGS sequence"/>
</dbReference>
<proteinExistence type="predicted"/>
<organism evidence="1 2">
    <name type="scientific">Pleuronectes platessa</name>
    <name type="common">European plaice</name>
    <dbReference type="NCBI Taxonomy" id="8262"/>
    <lineage>
        <taxon>Eukaryota</taxon>
        <taxon>Metazoa</taxon>
        <taxon>Chordata</taxon>
        <taxon>Craniata</taxon>
        <taxon>Vertebrata</taxon>
        <taxon>Euteleostomi</taxon>
        <taxon>Actinopterygii</taxon>
        <taxon>Neopterygii</taxon>
        <taxon>Teleostei</taxon>
        <taxon>Neoteleostei</taxon>
        <taxon>Acanthomorphata</taxon>
        <taxon>Carangaria</taxon>
        <taxon>Pleuronectiformes</taxon>
        <taxon>Pleuronectoidei</taxon>
        <taxon>Pleuronectidae</taxon>
        <taxon>Pleuronectes</taxon>
    </lineage>
</organism>
<reference evidence="1" key="1">
    <citation type="submission" date="2020-03" db="EMBL/GenBank/DDBJ databases">
        <authorList>
            <person name="Weist P."/>
        </authorList>
    </citation>
    <scope>NUCLEOTIDE SEQUENCE</scope>
</reference>
<gene>
    <name evidence="1" type="ORF">PLEPLA_LOCUS15504</name>
</gene>
<keyword evidence="2" id="KW-1185">Reference proteome</keyword>
<comment type="caution">
    <text evidence="1">The sequence shown here is derived from an EMBL/GenBank/DDBJ whole genome shotgun (WGS) entry which is preliminary data.</text>
</comment>
<protein>
    <submittedName>
        <fullName evidence="1">Uncharacterized protein</fullName>
    </submittedName>
</protein>
<evidence type="ECO:0000313" key="2">
    <source>
        <dbReference type="Proteomes" id="UP001153269"/>
    </source>
</evidence>
<accession>A0A9N7YKJ2</accession>